<accession>A0AAN9L898</accession>
<protein>
    <submittedName>
        <fullName evidence="2">Uncharacterized protein</fullName>
    </submittedName>
</protein>
<dbReference type="Proteomes" id="UP001367508">
    <property type="component" value="Unassembled WGS sequence"/>
</dbReference>
<organism evidence="2 3">
    <name type="scientific">Canavalia gladiata</name>
    <name type="common">Sword bean</name>
    <name type="synonym">Dolichos gladiatus</name>
    <dbReference type="NCBI Taxonomy" id="3824"/>
    <lineage>
        <taxon>Eukaryota</taxon>
        <taxon>Viridiplantae</taxon>
        <taxon>Streptophyta</taxon>
        <taxon>Embryophyta</taxon>
        <taxon>Tracheophyta</taxon>
        <taxon>Spermatophyta</taxon>
        <taxon>Magnoliopsida</taxon>
        <taxon>eudicotyledons</taxon>
        <taxon>Gunneridae</taxon>
        <taxon>Pentapetalae</taxon>
        <taxon>rosids</taxon>
        <taxon>fabids</taxon>
        <taxon>Fabales</taxon>
        <taxon>Fabaceae</taxon>
        <taxon>Papilionoideae</taxon>
        <taxon>50 kb inversion clade</taxon>
        <taxon>NPAAA clade</taxon>
        <taxon>indigoferoid/millettioid clade</taxon>
        <taxon>Phaseoleae</taxon>
        <taxon>Canavalia</taxon>
    </lineage>
</organism>
<evidence type="ECO:0000313" key="2">
    <source>
        <dbReference type="EMBL" id="KAK7329544.1"/>
    </source>
</evidence>
<feature type="region of interest" description="Disordered" evidence="1">
    <location>
        <begin position="227"/>
        <end position="246"/>
    </location>
</feature>
<keyword evidence="3" id="KW-1185">Reference proteome</keyword>
<evidence type="ECO:0000313" key="3">
    <source>
        <dbReference type="Proteomes" id="UP001367508"/>
    </source>
</evidence>
<evidence type="ECO:0000256" key="1">
    <source>
        <dbReference type="SAM" id="MobiDB-lite"/>
    </source>
</evidence>
<feature type="compositionally biased region" description="Polar residues" evidence="1">
    <location>
        <begin position="231"/>
        <end position="245"/>
    </location>
</feature>
<comment type="caution">
    <text evidence="2">The sequence shown here is derived from an EMBL/GenBank/DDBJ whole genome shotgun (WGS) entry which is preliminary data.</text>
</comment>
<gene>
    <name evidence="2" type="ORF">VNO77_23714</name>
</gene>
<name>A0AAN9L898_CANGL</name>
<dbReference type="EMBL" id="JAYMYQ010000005">
    <property type="protein sequence ID" value="KAK7329544.1"/>
    <property type="molecule type" value="Genomic_DNA"/>
</dbReference>
<reference evidence="2 3" key="1">
    <citation type="submission" date="2024-01" db="EMBL/GenBank/DDBJ databases">
        <title>The genomes of 5 underutilized Papilionoideae crops provide insights into root nodulation and disease resistanc.</title>
        <authorList>
            <person name="Jiang F."/>
        </authorList>
    </citation>
    <scope>NUCLEOTIDE SEQUENCE [LARGE SCALE GENOMIC DNA]</scope>
    <source>
        <strain evidence="2">LVBAO_FW01</strain>
        <tissue evidence="2">Leaves</tissue>
    </source>
</reference>
<sequence length="295" mass="32448">MGIAYSRQSNIVSDCSSFEGGPTGSKARLGNNVDVSMSNWKEDHDQSDVWGVQYKTGDHQKRHICSFRLAASRYNGHVESINFGLSDSANDKTNLILDIARVARDGLHGGITAVRSNNTPMSFTRNKQNHSIETTIVPYGCSFREGLFVLEMKKKVNSENAYMVTVAHYYVTHDVGLSVAAKIRRNKDHGFVVEVEGPFNHPSAELRKVLVKTIRTGIWSPRACSHCGNGSKASTPTKTGGSNPSFKDDSISQILKQLSLSRNVGEQHYTGLLNSTGYTTGFLNNSIIILIDYKS</sequence>
<dbReference type="AlphaFoldDB" id="A0AAN9L898"/>
<proteinExistence type="predicted"/>